<dbReference type="Proteomes" id="UP000235371">
    <property type="component" value="Unassembled WGS sequence"/>
</dbReference>
<dbReference type="EMBL" id="KZ613895">
    <property type="protein sequence ID" value="PMD52906.1"/>
    <property type="molecule type" value="Genomic_DNA"/>
</dbReference>
<keyword evidence="8" id="KW-1185">Reference proteome</keyword>
<protein>
    <submittedName>
        <fullName evidence="7">FabD/lysophospholipase-like protein</fullName>
    </submittedName>
</protein>
<dbReference type="InParanoid" id="A0A2J6SQ63"/>
<dbReference type="RefSeq" id="XP_024729810.1">
    <property type="nucleotide sequence ID" value="XM_024870949.1"/>
</dbReference>
<evidence type="ECO:0000256" key="3">
    <source>
        <dbReference type="ARBA" id="ARBA00023098"/>
    </source>
</evidence>
<feature type="short sequence motif" description="DGA/G" evidence="4">
    <location>
        <begin position="368"/>
        <end position="370"/>
    </location>
</feature>
<evidence type="ECO:0000313" key="7">
    <source>
        <dbReference type="EMBL" id="PMD52906.1"/>
    </source>
</evidence>
<keyword evidence="2 4" id="KW-0442">Lipid degradation</keyword>
<dbReference type="PANTHER" id="PTHR24185">
    <property type="entry name" value="CALCIUM-INDEPENDENT PHOSPHOLIPASE A2-GAMMA"/>
    <property type="match status" value="1"/>
</dbReference>
<evidence type="ECO:0000256" key="4">
    <source>
        <dbReference type="PROSITE-ProRule" id="PRU01161"/>
    </source>
</evidence>
<feature type="compositionally biased region" description="Basic and acidic residues" evidence="5">
    <location>
        <begin position="111"/>
        <end position="125"/>
    </location>
</feature>
<feature type="domain" description="PNPLA" evidence="6">
    <location>
        <begin position="160"/>
        <end position="381"/>
    </location>
</feature>
<feature type="active site" description="Proton acceptor" evidence="4">
    <location>
        <position position="368"/>
    </location>
</feature>
<feature type="active site" description="Nucleophile" evidence="4">
    <location>
        <position position="198"/>
    </location>
</feature>
<reference evidence="7 8" key="1">
    <citation type="submission" date="2016-04" db="EMBL/GenBank/DDBJ databases">
        <title>A degradative enzymes factory behind the ericoid mycorrhizal symbiosis.</title>
        <authorList>
            <consortium name="DOE Joint Genome Institute"/>
            <person name="Martino E."/>
            <person name="Morin E."/>
            <person name="Grelet G."/>
            <person name="Kuo A."/>
            <person name="Kohler A."/>
            <person name="Daghino S."/>
            <person name="Barry K."/>
            <person name="Choi C."/>
            <person name="Cichocki N."/>
            <person name="Clum A."/>
            <person name="Copeland A."/>
            <person name="Hainaut M."/>
            <person name="Haridas S."/>
            <person name="Labutti K."/>
            <person name="Lindquist E."/>
            <person name="Lipzen A."/>
            <person name="Khouja H.-R."/>
            <person name="Murat C."/>
            <person name="Ohm R."/>
            <person name="Olson A."/>
            <person name="Spatafora J."/>
            <person name="Veneault-Fourrey C."/>
            <person name="Henrissat B."/>
            <person name="Grigoriev I."/>
            <person name="Martin F."/>
            <person name="Perotto S."/>
        </authorList>
    </citation>
    <scope>NUCLEOTIDE SEQUENCE [LARGE SCALE GENOMIC DNA]</scope>
    <source>
        <strain evidence="7 8">E</strain>
    </source>
</reference>
<dbReference type="AlphaFoldDB" id="A0A2J6SQ63"/>
<feature type="region of interest" description="Disordered" evidence="5">
    <location>
        <begin position="97"/>
        <end position="126"/>
    </location>
</feature>
<dbReference type="InterPro" id="IPR002641">
    <property type="entry name" value="PNPLA_dom"/>
</dbReference>
<keyword evidence="1 4" id="KW-0378">Hydrolase</keyword>
<evidence type="ECO:0000259" key="6">
    <source>
        <dbReference type="PROSITE" id="PS51635"/>
    </source>
</evidence>
<evidence type="ECO:0000256" key="5">
    <source>
        <dbReference type="SAM" id="MobiDB-lite"/>
    </source>
</evidence>
<dbReference type="PANTHER" id="PTHR24185:SF1">
    <property type="entry name" value="CALCIUM-INDEPENDENT PHOSPHOLIPASE A2-GAMMA"/>
    <property type="match status" value="1"/>
</dbReference>
<dbReference type="PROSITE" id="PS51635">
    <property type="entry name" value="PNPLA"/>
    <property type="match status" value="1"/>
</dbReference>
<dbReference type="OrthoDB" id="1658288at2759"/>
<dbReference type="GO" id="GO:0016020">
    <property type="term" value="C:membrane"/>
    <property type="evidence" value="ECO:0007669"/>
    <property type="project" value="TreeGrafter"/>
</dbReference>
<evidence type="ECO:0000313" key="8">
    <source>
        <dbReference type="Proteomes" id="UP000235371"/>
    </source>
</evidence>
<dbReference type="GO" id="GO:0019369">
    <property type="term" value="P:arachidonate metabolic process"/>
    <property type="evidence" value="ECO:0007669"/>
    <property type="project" value="TreeGrafter"/>
</dbReference>
<dbReference type="GeneID" id="36579031"/>
<gene>
    <name evidence="7" type="ORF">K444DRAFT_193886</name>
</gene>
<sequence length="605" mass="67643">MSDNQREPLDSAGSSDSGMDSPGNTAEASTLTDPSSPEMEETFSAPPRTNTNASSIVDKARAKQYILSFDGGGIRGYSSLLIVRSLMDHIARIEQEPPVAPSSFTPKHPIRREQPNKQEREREELGVSPFGKWRETWQSTSELRRSKNEINKRALRGEQMQNGNGGDLGHSLSADARSRATRDKYLPCHYFDYIGGTSTGGLISIMLSRLRMSVDEAIEEYEHLAGFIFGHPRIFSIRGPIPFPRDKYSSKRVVDVVQQVVLSRLCGKDPSMGQDLFASHERMCKTIVVSYMSRRVENEGVFVNEPPYLFRSYDHHPNVPRVDGGTRNPLERNPGYAHRIPIWQVARATSAAPTYFNPITIDDHKFLDGGFGTNNPAEDIYREVCQMNGNDKGSVGILVSIGTGQSKVSRFAKGSWGKYFAILKAAKQIAVNAEDVHDRMDDNLNPSPGSSGPRRYYRFNVPYSRCKPAPAEGLESSEESKMKPLGEMALDEWKAESKVLKRSCNTTLRDIKAATEAYLSGEKAQAELESVAKRLVMTRRERCKMDDWELVSTGTQYRCVYTQCHSLKSQKMRAKESSLRSHLKHAHGLGVEDTEQYVALGRCPS</sequence>
<evidence type="ECO:0000256" key="2">
    <source>
        <dbReference type="ARBA" id="ARBA00022963"/>
    </source>
</evidence>
<feature type="region of interest" description="Disordered" evidence="5">
    <location>
        <begin position="1"/>
        <end position="56"/>
    </location>
</feature>
<feature type="short sequence motif" description="GXSXG" evidence="4">
    <location>
        <begin position="196"/>
        <end position="200"/>
    </location>
</feature>
<dbReference type="InterPro" id="IPR016035">
    <property type="entry name" value="Acyl_Trfase/lysoPLipase"/>
</dbReference>
<dbReference type="GO" id="GO:0047499">
    <property type="term" value="F:calcium-independent phospholipase A2 activity"/>
    <property type="evidence" value="ECO:0007669"/>
    <property type="project" value="TreeGrafter"/>
</dbReference>
<accession>A0A2J6SQ63</accession>
<evidence type="ECO:0000256" key="1">
    <source>
        <dbReference type="ARBA" id="ARBA00022801"/>
    </source>
</evidence>
<dbReference type="GO" id="GO:0016042">
    <property type="term" value="P:lipid catabolic process"/>
    <property type="evidence" value="ECO:0007669"/>
    <property type="project" value="UniProtKB-UniRule"/>
</dbReference>
<feature type="compositionally biased region" description="Polar residues" evidence="5">
    <location>
        <begin position="24"/>
        <end position="35"/>
    </location>
</feature>
<feature type="compositionally biased region" description="Low complexity" evidence="5">
    <location>
        <begin position="10"/>
        <end position="23"/>
    </location>
</feature>
<dbReference type="Pfam" id="PF01734">
    <property type="entry name" value="Patatin"/>
    <property type="match status" value="1"/>
</dbReference>
<dbReference type="Gene3D" id="3.40.1090.10">
    <property type="entry name" value="Cytosolic phospholipase A2 catalytic domain"/>
    <property type="match status" value="1"/>
</dbReference>
<dbReference type="GO" id="GO:0046486">
    <property type="term" value="P:glycerolipid metabolic process"/>
    <property type="evidence" value="ECO:0007669"/>
    <property type="project" value="UniProtKB-ARBA"/>
</dbReference>
<keyword evidence="3 4" id="KW-0443">Lipid metabolism</keyword>
<name>A0A2J6SQ63_9HELO</name>
<comment type="caution">
    <text evidence="4">Lacks conserved residue(s) required for the propagation of feature annotation.</text>
</comment>
<dbReference type="SUPFAM" id="SSF52151">
    <property type="entry name" value="FabD/lysophospholipase-like"/>
    <property type="match status" value="1"/>
</dbReference>
<organism evidence="7 8">
    <name type="scientific">Hyaloscypha bicolor E</name>
    <dbReference type="NCBI Taxonomy" id="1095630"/>
    <lineage>
        <taxon>Eukaryota</taxon>
        <taxon>Fungi</taxon>
        <taxon>Dikarya</taxon>
        <taxon>Ascomycota</taxon>
        <taxon>Pezizomycotina</taxon>
        <taxon>Leotiomycetes</taxon>
        <taxon>Helotiales</taxon>
        <taxon>Hyaloscyphaceae</taxon>
        <taxon>Hyaloscypha</taxon>
        <taxon>Hyaloscypha bicolor</taxon>
    </lineage>
</organism>
<proteinExistence type="predicted"/>